<name>A0AA41QTF9_9MICO</name>
<accession>A0AA41QTF9</accession>
<keyword evidence="2" id="KW-1185">Reference proteome</keyword>
<dbReference type="Proteomes" id="UP001165341">
    <property type="component" value="Unassembled WGS sequence"/>
</dbReference>
<evidence type="ECO:0000313" key="1">
    <source>
        <dbReference type="EMBL" id="MCI4657164.1"/>
    </source>
</evidence>
<gene>
    <name evidence="1" type="ORF">MQH31_04980</name>
</gene>
<evidence type="ECO:0000313" key="2">
    <source>
        <dbReference type="Proteomes" id="UP001165341"/>
    </source>
</evidence>
<sequence length="202" mass="23186">MNAGEVLEQWHAHQLDEEAVADRERPPDPEARFSGTWWSRPPYLLTRTTRWLAGRGPVGLWLVEDGLDWAAAAARRIRVPGDVRIYEIDGPDAWAELCRRYPLDVTASRRQDWYRTTGRRGSWVIPDWQDVKRDVDAVHVSVAGYLTTAGRAIVVDDDRASVLAGWDPDQTYWFRDVATETATDQEWTYDRGPDVWTMASSR</sequence>
<comment type="caution">
    <text evidence="1">The sequence shown here is derived from an EMBL/GenBank/DDBJ whole genome shotgun (WGS) entry which is preliminary data.</text>
</comment>
<dbReference type="RefSeq" id="WP_243011150.1">
    <property type="nucleotide sequence ID" value="NZ_JALGAR010000001.1"/>
</dbReference>
<proteinExistence type="predicted"/>
<dbReference type="EMBL" id="JALGAR010000001">
    <property type="protein sequence ID" value="MCI4657164.1"/>
    <property type="molecule type" value="Genomic_DNA"/>
</dbReference>
<protein>
    <submittedName>
        <fullName evidence="1">Uncharacterized protein</fullName>
    </submittedName>
</protein>
<reference evidence="1" key="1">
    <citation type="submission" date="2022-03" db="EMBL/GenBank/DDBJ databases">
        <title>Cryobacterium sp. nov. strain ZS14-85, isolated from Antarctic soil.</title>
        <authorList>
            <person name="Li J."/>
            <person name="Niu G."/>
        </authorList>
    </citation>
    <scope>NUCLEOTIDE SEQUENCE</scope>
    <source>
        <strain evidence="1">ZS14-85</strain>
    </source>
</reference>
<dbReference type="AlphaFoldDB" id="A0AA41QTF9"/>
<organism evidence="1 2">
    <name type="scientific">Cryobacterium zhongshanensis</name>
    <dbReference type="NCBI Taxonomy" id="2928153"/>
    <lineage>
        <taxon>Bacteria</taxon>
        <taxon>Bacillati</taxon>
        <taxon>Actinomycetota</taxon>
        <taxon>Actinomycetes</taxon>
        <taxon>Micrococcales</taxon>
        <taxon>Microbacteriaceae</taxon>
        <taxon>Cryobacterium</taxon>
    </lineage>
</organism>